<gene>
    <name evidence="10" type="ORF">G6O67_008908</name>
</gene>
<keyword evidence="6" id="KW-0862">Zinc</keyword>
<dbReference type="GO" id="GO:0005737">
    <property type="term" value="C:cytoplasm"/>
    <property type="evidence" value="ECO:0007669"/>
    <property type="project" value="UniProtKB-SubCell"/>
</dbReference>
<keyword evidence="5" id="KW-0863">Zinc-finger</keyword>
<dbReference type="Gene3D" id="2.60.120.200">
    <property type="match status" value="1"/>
</dbReference>
<sequence length="706" mass="77626">MQLARCPECGAAIGGQNHRNVEGVRQAVDIEQLATDVGRMGVASAIVGDAREKERRLDQPAVGQPHEPRATARKRPVPRPLDAAVDDTQPGPVTGPGFRGVCDENENPTAPWPRYLDAFRASTSVSTQPTSKAFDILRGLIDSLARDAAPSGLGGYPDVNKLLKSLRQICQHVAASTSSALQDDFRHAHGFDETEMLSLFALLGDCLGRLVGLRLRAIPANRRFFRYRVEGGGWDALEQVIASIGLGGAELDPWASCHLLASCLLSRSKKKAWTSFASLLPRHYGQIPPLARASLTRTMSSTRDYEQWHLVLARSIESIAPAVREIVDSKSIIRFPEILRAVVSFWKAIPRPQNSSASPSSVLVLETILCATSTSFYNRAAVHSTGVLSQFLQVAFGQGSWLAQPEREKLLAICKLLMFLGFDLSLNGHSSLELPSLGRTFPPQSTGGYTFTAWIRVESFDPKAHTTIFGVFDASQSCFVLIYLEKDTHNLILQTSVFSNKPSVRFKTAVFREKEWYHVAVVHKRPKNHDHKQGIAQALWPDRPWRRLSSQWSLASAHLFEDVLTDDYLAVHYGLGPRYQGNFQDSLGGFQTYEASAILGLRNEIVHPGKDGNSEILRAVREKASSLLPESKILLSVLPTATFPDNVQYMDNGVLRSLPSRLDTQSLSHGQPRGIAAGGQLRSFRACRTLSSDPMGSHRSAEPPSS</sequence>
<protein>
    <recommendedName>
        <fullName evidence="9">RZ-type domain-containing protein</fullName>
    </recommendedName>
</protein>
<evidence type="ECO:0000256" key="1">
    <source>
        <dbReference type="ARBA" id="ARBA00004496"/>
    </source>
</evidence>
<evidence type="ECO:0000313" key="11">
    <source>
        <dbReference type="Proteomes" id="UP000557566"/>
    </source>
</evidence>
<evidence type="ECO:0000256" key="6">
    <source>
        <dbReference type="ARBA" id="ARBA00022833"/>
    </source>
</evidence>
<evidence type="ECO:0000256" key="3">
    <source>
        <dbReference type="ARBA" id="ARBA00022574"/>
    </source>
</evidence>
<proteinExistence type="predicted"/>
<organism evidence="10 11">
    <name type="scientific">Ophiocordyceps sinensis</name>
    <dbReference type="NCBI Taxonomy" id="72228"/>
    <lineage>
        <taxon>Eukaryota</taxon>
        <taxon>Fungi</taxon>
        <taxon>Dikarya</taxon>
        <taxon>Ascomycota</taxon>
        <taxon>Pezizomycotina</taxon>
        <taxon>Sordariomycetes</taxon>
        <taxon>Hypocreomycetidae</taxon>
        <taxon>Hypocreales</taxon>
        <taxon>Ophiocordycipitaceae</taxon>
        <taxon>Ophiocordyceps</taxon>
    </lineage>
</organism>
<evidence type="ECO:0000256" key="8">
    <source>
        <dbReference type="SAM" id="MobiDB-lite"/>
    </source>
</evidence>
<dbReference type="GO" id="GO:0002376">
    <property type="term" value="P:immune system process"/>
    <property type="evidence" value="ECO:0007669"/>
    <property type="project" value="UniProtKB-KW"/>
</dbReference>
<dbReference type="GO" id="GO:0008270">
    <property type="term" value="F:zinc ion binding"/>
    <property type="evidence" value="ECO:0007669"/>
    <property type="project" value="UniProtKB-KW"/>
</dbReference>
<dbReference type="Pfam" id="PF20173">
    <property type="entry name" value="ZnF_RZ-type"/>
    <property type="match status" value="1"/>
</dbReference>
<keyword evidence="7" id="KW-0391">Immunity</keyword>
<accession>A0A8H4LQI1</accession>
<dbReference type="InterPro" id="IPR046439">
    <property type="entry name" value="ZF_RZ_dom"/>
</dbReference>
<dbReference type="Proteomes" id="UP000557566">
    <property type="component" value="Unassembled WGS sequence"/>
</dbReference>
<comment type="subcellular location">
    <subcellularLocation>
        <location evidence="1">Cytoplasm</location>
    </subcellularLocation>
</comment>
<evidence type="ECO:0000313" key="10">
    <source>
        <dbReference type="EMBL" id="KAF4503774.1"/>
    </source>
</evidence>
<dbReference type="OrthoDB" id="26681at2759"/>
<dbReference type="InterPro" id="IPR051944">
    <property type="entry name" value="BEACH_domain_protein"/>
</dbReference>
<keyword evidence="3" id="KW-0853">WD repeat</keyword>
<feature type="domain" description="RZ-type" evidence="9">
    <location>
        <begin position="1"/>
        <end position="40"/>
    </location>
</feature>
<keyword evidence="11" id="KW-1185">Reference proteome</keyword>
<evidence type="ECO:0000256" key="4">
    <source>
        <dbReference type="ARBA" id="ARBA00022723"/>
    </source>
</evidence>
<reference evidence="10 11" key="1">
    <citation type="journal article" date="2020" name="Genome Biol. Evol.">
        <title>A new high-quality draft genome assembly of the Chinese cordyceps Ophiocordyceps sinensis.</title>
        <authorList>
            <person name="Shu R."/>
            <person name="Zhang J."/>
            <person name="Meng Q."/>
            <person name="Zhang H."/>
            <person name="Zhou G."/>
            <person name="Li M."/>
            <person name="Wu P."/>
            <person name="Zhao Y."/>
            <person name="Chen C."/>
            <person name="Qin Q."/>
        </authorList>
    </citation>
    <scope>NUCLEOTIDE SEQUENCE [LARGE SCALE GENOMIC DNA]</scope>
    <source>
        <strain evidence="10 11">IOZ07</strain>
    </source>
</reference>
<dbReference type="InterPro" id="IPR013320">
    <property type="entry name" value="ConA-like_dom_sf"/>
</dbReference>
<comment type="caution">
    <text evidence="10">The sequence shown here is derived from an EMBL/GenBank/DDBJ whole genome shotgun (WGS) entry which is preliminary data.</text>
</comment>
<evidence type="ECO:0000259" key="9">
    <source>
        <dbReference type="PROSITE" id="PS51981"/>
    </source>
</evidence>
<dbReference type="PROSITE" id="PS51981">
    <property type="entry name" value="ZF_RZ"/>
    <property type="match status" value="1"/>
</dbReference>
<dbReference type="PANTHER" id="PTHR46108:SF4">
    <property type="entry name" value="BLUE CHEESE"/>
    <property type="match status" value="1"/>
</dbReference>
<dbReference type="EMBL" id="JAAVMX010000016">
    <property type="protein sequence ID" value="KAF4503774.1"/>
    <property type="molecule type" value="Genomic_DNA"/>
</dbReference>
<dbReference type="PANTHER" id="PTHR46108">
    <property type="entry name" value="BLUE CHEESE"/>
    <property type="match status" value="1"/>
</dbReference>
<keyword evidence="2" id="KW-0963">Cytoplasm</keyword>
<dbReference type="Pfam" id="PF23295">
    <property type="entry name" value="Arm_4"/>
    <property type="match status" value="2"/>
</dbReference>
<evidence type="ECO:0000256" key="5">
    <source>
        <dbReference type="ARBA" id="ARBA00022771"/>
    </source>
</evidence>
<dbReference type="InterPro" id="IPR056252">
    <property type="entry name" value="Alfy-like_Arm-like"/>
</dbReference>
<dbReference type="AlphaFoldDB" id="A0A8H4LQI1"/>
<dbReference type="SUPFAM" id="SSF49899">
    <property type="entry name" value="Concanavalin A-like lectins/glucanases"/>
    <property type="match status" value="1"/>
</dbReference>
<keyword evidence="4" id="KW-0479">Metal-binding</keyword>
<evidence type="ECO:0000256" key="7">
    <source>
        <dbReference type="ARBA" id="ARBA00022859"/>
    </source>
</evidence>
<evidence type="ECO:0000256" key="2">
    <source>
        <dbReference type="ARBA" id="ARBA00022490"/>
    </source>
</evidence>
<name>A0A8H4LQI1_9HYPO</name>
<feature type="region of interest" description="Disordered" evidence="8">
    <location>
        <begin position="50"/>
        <end position="101"/>
    </location>
</feature>